<feature type="domain" description="DUF7702" evidence="3">
    <location>
        <begin position="4"/>
        <end position="235"/>
    </location>
</feature>
<feature type="transmembrane region" description="Helical" evidence="2">
    <location>
        <begin position="41"/>
        <end position="60"/>
    </location>
</feature>
<feature type="transmembrane region" description="Helical" evidence="2">
    <location>
        <begin position="72"/>
        <end position="93"/>
    </location>
</feature>
<evidence type="ECO:0000259" key="3">
    <source>
        <dbReference type="Pfam" id="PF24800"/>
    </source>
</evidence>
<keyword evidence="5" id="KW-1185">Reference proteome</keyword>
<evidence type="ECO:0000256" key="1">
    <source>
        <dbReference type="SAM" id="MobiDB-lite"/>
    </source>
</evidence>
<dbReference type="PANTHER" id="PTHR42109">
    <property type="entry name" value="UNPLACED GENOMIC SCAFFOLD UM_SCAF_CONTIG_1.265, WHOLE GENOME SHOTGUN SEQUENCE"/>
    <property type="match status" value="1"/>
</dbReference>
<dbReference type="Proteomes" id="UP000191285">
    <property type="component" value="Unassembled WGS sequence"/>
</dbReference>
<feature type="transmembrane region" description="Helical" evidence="2">
    <location>
        <begin position="105"/>
        <end position="129"/>
    </location>
</feature>
<evidence type="ECO:0000256" key="2">
    <source>
        <dbReference type="SAM" id="Phobius"/>
    </source>
</evidence>
<reference evidence="5" key="1">
    <citation type="journal article" date="2017" name="Nat. Microbiol.">
        <title>Global analysis of biosynthetic gene clusters reveals vast potential of secondary metabolite production in Penicillium species.</title>
        <authorList>
            <person name="Nielsen J.C."/>
            <person name="Grijseels S."/>
            <person name="Prigent S."/>
            <person name="Ji B."/>
            <person name="Dainat J."/>
            <person name="Nielsen K.F."/>
            <person name="Frisvad J.C."/>
            <person name="Workman M."/>
            <person name="Nielsen J."/>
        </authorList>
    </citation>
    <scope>NUCLEOTIDE SEQUENCE [LARGE SCALE GENOMIC DNA]</scope>
    <source>
        <strain evidence="5">IBT 24891</strain>
    </source>
</reference>
<comment type="caution">
    <text evidence="4">The sequence shown here is derived from an EMBL/GenBank/DDBJ whole genome shotgun (WGS) entry which is preliminary data.</text>
</comment>
<name>A0A1V6TGC0_9EURO</name>
<accession>A0A1V6TGC0</accession>
<organism evidence="4 5">
    <name type="scientific">Penicillium steckii</name>
    <dbReference type="NCBI Taxonomy" id="303698"/>
    <lineage>
        <taxon>Eukaryota</taxon>
        <taxon>Fungi</taxon>
        <taxon>Dikarya</taxon>
        <taxon>Ascomycota</taxon>
        <taxon>Pezizomycotina</taxon>
        <taxon>Eurotiomycetes</taxon>
        <taxon>Eurotiomycetidae</taxon>
        <taxon>Eurotiales</taxon>
        <taxon>Aspergillaceae</taxon>
        <taxon>Penicillium</taxon>
    </lineage>
</organism>
<gene>
    <name evidence="4" type="ORF">PENSTE_c006G04600</name>
</gene>
<feature type="transmembrane region" description="Helical" evidence="2">
    <location>
        <begin position="141"/>
        <end position="162"/>
    </location>
</feature>
<proteinExistence type="predicted"/>
<evidence type="ECO:0000313" key="4">
    <source>
        <dbReference type="EMBL" id="OQE25311.1"/>
    </source>
</evidence>
<dbReference type="InterPro" id="IPR056119">
    <property type="entry name" value="DUF7702"/>
</dbReference>
<keyword evidence="2" id="KW-0812">Transmembrane</keyword>
<protein>
    <recommendedName>
        <fullName evidence="3">DUF7702 domain-containing protein</fullName>
    </recommendedName>
</protein>
<dbReference type="Pfam" id="PF24800">
    <property type="entry name" value="DUF7702"/>
    <property type="match status" value="1"/>
</dbReference>
<keyword evidence="2" id="KW-0472">Membrane</keyword>
<dbReference type="OrthoDB" id="2560628at2759"/>
<sequence length="316" mass="34827">MGKIDYTTGIAILQFIVFPFILAASVFIWKRSGFRVGAKIWRYPFMLSLLRLAGSIATFIKVDHDSLNVEITIAVCELIGIAPLILTYVGILRQIDFQKRMPNRPVNLLAVIGLVALILAITGVVNADFTTSYTPGTLNKAAMGIFIGVFVVTMLLAAWLYSLTSYSMLRYQKMLFLAIALSMPFTAVRLAYSAISDYDTSNKDFKLGGNTTIYLCMSVLEEIVACFIVLGFGILAVLQPDFVKIDPHSMKNDKDQEDPEEGKPLSSENYNTAYHGANTAYNPAYDGAQQSAPYNPAYSPTYGNQNVGYYAPPHNA</sequence>
<dbReference type="PANTHER" id="PTHR42109:SF2">
    <property type="entry name" value="INTEGRAL MEMBRANE PROTEIN"/>
    <property type="match status" value="1"/>
</dbReference>
<dbReference type="EMBL" id="MLKD01000006">
    <property type="protein sequence ID" value="OQE25311.1"/>
    <property type="molecule type" value="Genomic_DNA"/>
</dbReference>
<keyword evidence="2" id="KW-1133">Transmembrane helix</keyword>
<feature type="region of interest" description="Disordered" evidence="1">
    <location>
        <begin position="248"/>
        <end position="270"/>
    </location>
</feature>
<evidence type="ECO:0000313" key="5">
    <source>
        <dbReference type="Proteomes" id="UP000191285"/>
    </source>
</evidence>
<feature type="transmembrane region" description="Helical" evidence="2">
    <location>
        <begin position="212"/>
        <end position="238"/>
    </location>
</feature>
<dbReference type="AlphaFoldDB" id="A0A1V6TGC0"/>
<feature type="transmembrane region" description="Helical" evidence="2">
    <location>
        <begin position="174"/>
        <end position="192"/>
    </location>
</feature>
<feature type="transmembrane region" description="Helical" evidence="2">
    <location>
        <begin position="6"/>
        <end position="29"/>
    </location>
</feature>